<reference evidence="7 9" key="2">
    <citation type="submission" date="2019-02" db="EMBL/GenBank/DDBJ databases">
        <title>Genomic Encyclopedia of Type Strains, Phase IV (KMG-IV): sequencing the most valuable type-strain genomes for metagenomic binning, comparative biology and taxonomic classification.</title>
        <authorList>
            <person name="Goeker M."/>
        </authorList>
    </citation>
    <scope>NUCLEOTIDE SEQUENCE [LARGE SCALE GENOMIC DNA]</scope>
    <source>
        <strain evidence="7 9">DSM 16618</strain>
    </source>
</reference>
<dbReference type="SUPFAM" id="SSF51230">
    <property type="entry name" value="Single hybrid motif"/>
    <property type="match status" value="1"/>
</dbReference>
<dbReference type="STRING" id="206506.AAV32_02250"/>
<sequence length="125" mass="13219">MNIPDDRRYAATHEWILRDGDSCIVGISDPAQDQLGDVVYVGDVPVGQTLQAGQVAGVVESVKAASDIHAPVAGRVVAFNEDLADDPSGLNSDPYTTWIFRIVPDAFDDIDTLLDAGAYSSVANG</sequence>
<dbReference type="InterPro" id="IPR017453">
    <property type="entry name" value="GCV_H_sub"/>
</dbReference>
<dbReference type="PANTHER" id="PTHR11715:SF3">
    <property type="entry name" value="GLYCINE CLEAVAGE SYSTEM H PROTEIN-RELATED"/>
    <property type="match status" value="1"/>
</dbReference>
<dbReference type="InterPro" id="IPR000089">
    <property type="entry name" value="Biotin_lipoyl"/>
</dbReference>
<dbReference type="Proteomes" id="UP000292039">
    <property type="component" value="Unassembled WGS sequence"/>
</dbReference>
<dbReference type="GO" id="GO:0019464">
    <property type="term" value="P:glycine decarboxylation via glycine cleavage system"/>
    <property type="evidence" value="ECO:0007669"/>
    <property type="project" value="UniProtKB-UniRule"/>
</dbReference>
<accession>A0A171KW68</accession>
<evidence type="ECO:0000313" key="7">
    <source>
        <dbReference type="EMBL" id="RZS73598.1"/>
    </source>
</evidence>
<comment type="similarity">
    <text evidence="1 3">Belongs to the GcvH family.</text>
</comment>
<feature type="domain" description="Lipoyl-binding" evidence="5">
    <location>
        <begin position="22"/>
        <end position="103"/>
    </location>
</feature>
<dbReference type="EMBL" id="SGWZ01000001">
    <property type="protein sequence ID" value="RZS73598.1"/>
    <property type="molecule type" value="Genomic_DNA"/>
</dbReference>
<dbReference type="GeneID" id="99727699"/>
<dbReference type="NCBIfam" id="TIGR00527">
    <property type="entry name" value="gcvH"/>
    <property type="match status" value="1"/>
</dbReference>
<dbReference type="PATRIC" id="fig|206506.3.peg.497"/>
<dbReference type="InterPro" id="IPR011053">
    <property type="entry name" value="Single_hybrid_motif"/>
</dbReference>
<dbReference type="InterPro" id="IPR033753">
    <property type="entry name" value="GCV_H/Fam206"/>
</dbReference>
<dbReference type="CDD" id="cd06848">
    <property type="entry name" value="GCS_H"/>
    <property type="match status" value="1"/>
</dbReference>
<dbReference type="PROSITE" id="PS50968">
    <property type="entry name" value="BIOTINYL_LIPOYL"/>
    <property type="match status" value="1"/>
</dbReference>
<proteinExistence type="inferred from homology"/>
<name>A0A171KW68_9BURK</name>
<dbReference type="Proteomes" id="UP000078084">
    <property type="component" value="Unassembled WGS sequence"/>
</dbReference>
<dbReference type="AlphaFoldDB" id="A0A171KW68"/>
<dbReference type="HAMAP" id="MF_00272">
    <property type="entry name" value="GcvH"/>
    <property type="match status" value="1"/>
</dbReference>
<evidence type="ECO:0000259" key="5">
    <source>
        <dbReference type="PROSITE" id="PS50968"/>
    </source>
</evidence>
<reference evidence="6 8" key="1">
    <citation type="submission" date="2015-04" db="EMBL/GenBank/DDBJ databases">
        <title>Genome sequence of Kerstersia gyiorum CG1.</title>
        <authorList>
            <person name="Greninger A.L."/>
            <person name="Kozyreva V."/>
            <person name="Chaturvedi V."/>
        </authorList>
    </citation>
    <scope>NUCLEOTIDE SEQUENCE [LARGE SCALE GENOMIC DNA]</scope>
    <source>
        <strain evidence="6 8">CG1</strain>
    </source>
</reference>
<dbReference type="GO" id="GO:0009249">
    <property type="term" value="P:protein lipoylation"/>
    <property type="evidence" value="ECO:0007669"/>
    <property type="project" value="TreeGrafter"/>
</dbReference>
<comment type="subunit">
    <text evidence="3">The glycine cleavage system is composed of four proteins: P, T, L and H.</text>
</comment>
<comment type="caution">
    <text evidence="6">The sequence shown here is derived from an EMBL/GenBank/DDBJ whole genome shotgun (WGS) entry which is preliminary data.</text>
</comment>
<evidence type="ECO:0000313" key="9">
    <source>
        <dbReference type="Proteomes" id="UP000292039"/>
    </source>
</evidence>
<dbReference type="Pfam" id="PF01597">
    <property type="entry name" value="GCV_H"/>
    <property type="match status" value="1"/>
</dbReference>
<keyword evidence="8" id="KW-1185">Reference proteome</keyword>
<dbReference type="GO" id="GO:0005829">
    <property type="term" value="C:cytosol"/>
    <property type="evidence" value="ECO:0007669"/>
    <property type="project" value="TreeGrafter"/>
</dbReference>
<comment type="function">
    <text evidence="3">The glycine cleavage system catalyzes the degradation of glycine. The H protein shuttles the methylamine group of glycine from the P protein to the T protein.</text>
</comment>
<dbReference type="GO" id="GO:0005960">
    <property type="term" value="C:glycine cleavage complex"/>
    <property type="evidence" value="ECO:0007669"/>
    <property type="project" value="InterPro"/>
</dbReference>
<evidence type="ECO:0000256" key="4">
    <source>
        <dbReference type="PIRSR" id="PIRSR617453-50"/>
    </source>
</evidence>
<dbReference type="PANTHER" id="PTHR11715">
    <property type="entry name" value="GLYCINE CLEAVAGE SYSTEM H PROTEIN"/>
    <property type="match status" value="1"/>
</dbReference>
<evidence type="ECO:0000313" key="6">
    <source>
        <dbReference type="EMBL" id="KKO73135.1"/>
    </source>
</evidence>
<evidence type="ECO:0000313" key="8">
    <source>
        <dbReference type="Proteomes" id="UP000078084"/>
    </source>
</evidence>
<evidence type="ECO:0000256" key="2">
    <source>
        <dbReference type="ARBA" id="ARBA00022823"/>
    </source>
</evidence>
<dbReference type="InterPro" id="IPR003016">
    <property type="entry name" value="2-oxoA_DH_lipoyl-BS"/>
</dbReference>
<dbReference type="InterPro" id="IPR002930">
    <property type="entry name" value="GCV_H"/>
</dbReference>
<organism evidence="6 8">
    <name type="scientific">Kerstersia gyiorum</name>
    <dbReference type="NCBI Taxonomy" id="206506"/>
    <lineage>
        <taxon>Bacteria</taxon>
        <taxon>Pseudomonadati</taxon>
        <taxon>Pseudomonadota</taxon>
        <taxon>Betaproteobacteria</taxon>
        <taxon>Burkholderiales</taxon>
        <taxon>Alcaligenaceae</taxon>
        <taxon>Kerstersia</taxon>
    </lineage>
</organism>
<dbReference type="PROSITE" id="PS00189">
    <property type="entry name" value="LIPOYL"/>
    <property type="match status" value="1"/>
</dbReference>
<dbReference type="OrthoDB" id="9796712at2"/>
<dbReference type="RefSeq" id="WP_068367096.1">
    <property type="nucleotide sequence ID" value="NZ_CBCSEB010000002.1"/>
</dbReference>
<dbReference type="Gene3D" id="2.40.50.100">
    <property type="match status" value="1"/>
</dbReference>
<evidence type="ECO:0000256" key="1">
    <source>
        <dbReference type="ARBA" id="ARBA00009249"/>
    </source>
</evidence>
<gene>
    <name evidence="3" type="primary">gcvH</name>
    <name evidence="6" type="ORF">AAV32_02250</name>
    <name evidence="7" type="ORF">EV679_0796</name>
</gene>
<dbReference type="NCBIfam" id="NF002270">
    <property type="entry name" value="PRK01202.1"/>
    <property type="match status" value="1"/>
</dbReference>
<keyword evidence="2 3" id="KW-0450">Lipoyl</keyword>
<protein>
    <recommendedName>
        <fullName evidence="3">Glycine cleavage system H protein</fullName>
    </recommendedName>
</protein>
<evidence type="ECO:0000256" key="3">
    <source>
        <dbReference type="HAMAP-Rule" id="MF_00272"/>
    </source>
</evidence>
<dbReference type="EMBL" id="LBNE01000001">
    <property type="protein sequence ID" value="KKO73135.1"/>
    <property type="molecule type" value="Genomic_DNA"/>
</dbReference>
<comment type="cofactor">
    <cofactor evidence="3">
        <name>(R)-lipoate</name>
        <dbReference type="ChEBI" id="CHEBI:83088"/>
    </cofactor>
    <text evidence="3">Binds 1 lipoyl cofactor covalently.</text>
</comment>
<feature type="modified residue" description="N6-lipoyllysine" evidence="3 4">
    <location>
        <position position="63"/>
    </location>
</feature>